<feature type="region of interest" description="Disordered" evidence="1">
    <location>
        <begin position="68"/>
        <end position="101"/>
    </location>
</feature>
<dbReference type="KEGG" id="sfu:Sfum_1068"/>
<organism evidence="2 3">
    <name type="scientific">Syntrophobacter fumaroxidans (strain DSM 10017 / MPOB)</name>
    <dbReference type="NCBI Taxonomy" id="335543"/>
    <lineage>
        <taxon>Bacteria</taxon>
        <taxon>Pseudomonadati</taxon>
        <taxon>Thermodesulfobacteriota</taxon>
        <taxon>Syntrophobacteria</taxon>
        <taxon>Syntrophobacterales</taxon>
        <taxon>Syntrophobacteraceae</taxon>
        <taxon>Syntrophobacter</taxon>
    </lineage>
</organism>
<dbReference type="EMBL" id="CP000478">
    <property type="protein sequence ID" value="ABK16762.1"/>
    <property type="molecule type" value="Genomic_DNA"/>
</dbReference>
<reference evidence="2 3" key="1">
    <citation type="submission" date="2006-10" db="EMBL/GenBank/DDBJ databases">
        <title>Complete sequence of Syntrophobacter fumaroxidans MPOB.</title>
        <authorList>
            <consortium name="US DOE Joint Genome Institute"/>
            <person name="Copeland A."/>
            <person name="Lucas S."/>
            <person name="Lapidus A."/>
            <person name="Barry K."/>
            <person name="Detter J.C."/>
            <person name="Glavina del Rio T."/>
            <person name="Hammon N."/>
            <person name="Israni S."/>
            <person name="Pitluck S."/>
            <person name="Goltsman E.G."/>
            <person name="Martinez M."/>
            <person name="Schmutz J."/>
            <person name="Larimer F."/>
            <person name="Land M."/>
            <person name="Hauser L."/>
            <person name="Kyrpides N."/>
            <person name="Kim E."/>
            <person name="Boone D.R."/>
            <person name="Brockman F."/>
            <person name="Culley D."/>
            <person name="Ferry J."/>
            <person name="Gunsalus R."/>
            <person name="McInerney M.J."/>
            <person name="Morrison M."/>
            <person name="Plugge C."/>
            <person name="Rohlin L."/>
            <person name="Scholten J."/>
            <person name="Sieber J."/>
            <person name="Stams A.J.M."/>
            <person name="Worm P."/>
            <person name="Henstra A.M."/>
            <person name="Richardson P."/>
        </authorList>
    </citation>
    <scope>NUCLEOTIDE SEQUENCE [LARGE SCALE GENOMIC DNA]</scope>
    <source>
        <strain evidence="3">DSM 10017 / MPOB</strain>
    </source>
</reference>
<protein>
    <submittedName>
        <fullName evidence="2">Uncharacterized protein</fullName>
    </submittedName>
</protein>
<name>A0LH60_SYNFM</name>
<accession>A0LH60</accession>
<sequence>MIDEYNASIFLIRCNGYGVDVARHVKHGLTERSESVVAGALCGIRSGRDRFVPGKLPQRLIDAGRQYQDQHRNQNRQPFHGRSSPQCFGRETGVRPSASDVLRRAPFKTTAGKHAVPKRTYPSGTLREHVSRKRPFASLHYIRLFRKCDTRKPHAIDAGDTKRSV</sequence>
<evidence type="ECO:0000256" key="1">
    <source>
        <dbReference type="SAM" id="MobiDB-lite"/>
    </source>
</evidence>
<dbReference type="Proteomes" id="UP000001784">
    <property type="component" value="Chromosome"/>
</dbReference>
<evidence type="ECO:0000313" key="2">
    <source>
        <dbReference type="EMBL" id="ABK16762.1"/>
    </source>
</evidence>
<keyword evidence="3" id="KW-1185">Reference proteome</keyword>
<evidence type="ECO:0000313" key="3">
    <source>
        <dbReference type="Proteomes" id="UP000001784"/>
    </source>
</evidence>
<dbReference type="InParanoid" id="A0LH60"/>
<gene>
    <name evidence="2" type="ordered locus">Sfum_1068</name>
</gene>
<dbReference type="AlphaFoldDB" id="A0LH60"/>
<dbReference type="HOGENOM" id="CLU_1609950_0_0_7"/>
<proteinExistence type="predicted"/>